<proteinExistence type="predicted"/>
<reference evidence="2 3" key="1">
    <citation type="submission" date="2021-08" db="EMBL/GenBank/DDBJ databases">
        <title>Comparative Genomics Analysis of the Genus Qipengyuania Reveals Extensive Genetic Diversity and Metabolic Versatility, Including the Description of Fifteen Novel Species.</title>
        <authorList>
            <person name="Liu Y."/>
        </authorList>
    </citation>
    <scope>NUCLEOTIDE SEQUENCE [LARGE SCALE GENOMIC DNA]</scope>
    <source>
        <strain evidence="2 3">1NDH17</strain>
    </source>
</reference>
<dbReference type="Pfam" id="PF09995">
    <property type="entry name" value="MPAB_Lcp_cat"/>
    <property type="match status" value="1"/>
</dbReference>
<comment type="caution">
    <text evidence="2">The sequence shown here is derived from an EMBL/GenBank/DDBJ whole genome shotgun (WGS) entry which is preliminary data.</text>
</comment>
<accession>A0ABS7IY99</accession>
<evidence type="ECO:0000313" key="2">
    <source>
        <dbReference type="EMBL" id="MBX7456789.1"/>
    </source>
</evidence>
<dbReference type="PANTHER" id="PTHR36151">
    <property type="entry name" value="BLR2777 PROTEIN"/>
    <property type="match status" value="1"/>
</dbReference>
<protein>
    <submittedName>
        <fullName evidence="2">DUF2236 domain-containing protein</fullName>
    </submittedName>
</protein>
<dbReference type="EMBL" id="JAIGNK010000001">
    <property type="protein sequence ID" value="MBX7456789.1"/>
    <property type="molecule type" value="Genomic_DNA"/>
</dbReference>
<gene>
    <name evidence="2" type="ORF">K3152_00870</name>
</gene>
<dbReference type="InterPro" id="IPR018713">
    <property type="entry name" value="MPAB/Lcp_cat_dom"/>
</dbReference>
<sequence>MRDLGIYLVNAKPILALVSRPDPLEFLRQRIVGTVRATFNEGDANAQPRGVSDEALFEKDTPIRMVHADIVGMMVGGIRGLFLQMLHPHALQGVLDFSNFRSDMHGRLSRTAHFITDTTFAHRDIAMESIERVNRIHRSVKGVLPDGSPYSATDPRTLAWVHVAEATSFLAGYMRVTRPDMPGHEQDEYYRQFAVVAAVLGADPIPTNRREAELIFRELREDLSTSPQAREVAEFVVSIKPEGAPPALQKAIVAESIALLPPFARSMLGLERPGLGAIPARAAAWGAAKTLRWAFRQS</sequence>
<feature type="domain" description="ER-bound oxygenase mpaB/mpaB'/Rubber oxygenase catalytic" evidence="1">
    <location>
        <begin position="66"/>
        <end position="286"/>
    </location>
</feature>
<organism evidence="2 3">
    <name type="scientific">Qipengyuania polymorpha</name>
    <dbReference type="NCBI Taxonomy" id="2867234"/>
    <lineage>
        <taxon>Bacteria</taxon>
        <taxon>Pseudomonadati</taxon>
        <taxon>Pseudomonadota</taxon>
        <taxon>Alphaproteobacteria</taxon>
        <taxon>Sphingomonadales</taxon>
        <taxon>Erythrobacteraceae</taxon>
        <taxon>Qipengyuania</taxon>
    </lineage>
</organism>
<name>A0ABS7IY99_9SPHN</name>
<evidence type="ECO:0000259" key="1">
    <source>
        <dbReference type="Pfam" id="PF09995"/>
    </source>
</evidence>
<keyword evidence="3" id="KW-1185">Reference proteome</keyword>
<dbReference type="PANTHER" id="PTHR36151:SF3">
    <property type="entry name" value="ER-BOUND OXYGENASE MPAB_MPAB'_RUBBER OXYGENASE CATALYTIC DOMAIN-CONTAINING PROTEIN"/>
    <property type="match status" value="1"/>
</dbReference>
<evidence type="ECO:0000313" key="3">
    <source>
        <dbReference type="Proteomes" id="UP000783253"/>
    </source>
</evidence>
<dbReference type="Proteomes" id="UP000783253">
    <property type="component" value="Unassembled WGS sequence"/>
</dbReference>